<keyword evidence="3" id="KW-1003">Cell membrane</keyword>
<dbReference type="InterPro" id="IPR051393">
    <property type="entry name" value="ABC_transporter_permease"/>
</dbReference>
<comment type="subcellular location">
    <subcellularLocation>
        <location evidence="1 7">Cell membrane</location>
        <topology evidence="1 7">Multi-pass membrane protein</topology>
    </subcellularLocation>
</comment>
<comment type="caution">
    <text evidence="9">The sequence shown here is derived from an EMBL/GenBank/DDBJ whole genome shotgun (WGS) entry which is preliminary data.</text>
</comment>
<dbReference type="RefSeq" id="WP_377944746.1">
    <property type="nucleotide sequence ID" value="NZ_JBHUCX010000079.1"/>
</dbReference>
<evidence type="ECO:0000313" key="9">
    <source>
        <dbReference type="EMBL" id="MFD1676836.1"/>
    </source>
</evidence>
<sequence>MKDSAEMSITEARMSQSSLPRVRNRKRLLLLTLYLLLVPSFGMLGVFGYYPAFSALLHAFYDWHPGFRSTFVGLANFEQAIHDPIFIRSFWHVFLMVLVGITVGLAVPFVVAELLVAVRNPRVQSVLKVALIVPMALPGIVTILLWGAMLEPTQGVVDQFLKTLGLPHSFNWFGSPHLALISIMLIGFPWVAGLPFLLYLAALQAIPSEIREAAIIDGASVVHRLTRIDIPLVMPQTRLLVVLSIIGQMQNLIPMLLLTQGGPDFATMVPAGWAMDEAFTDGNWGYASALSVILFIVMLVVSVISWILTSNRAKAYM</sequence>
<comment type="similarity">
    <text evidence="7">Belongs to the binding-protein-dependent transport system permease family.</text>
</comment>
<feature type="transmembrane region" description="Helical" evidence="7">
    <location>
        <begin position="129"/>
        <end position="149"/>
    </location>
</feature>
<dbReference type="CDD" id="cd06261">
    <property type="entry name" value="TM_PBP2"/>
    <property type="match status" value="1"/>
</dbReference>
<keyword evidence="5 7" id="KW-1133">Transmembrane helix</keyword>
<dbReference type="Proteomes" id="UP001597079">
    <property type="component" value="Unassembled WGS sequence"/>
</dbReference>
<keyword evidence="6 7" id="KW-0472">Membrane</keyword>
<dbReference type="InterPro" id="IPR035906">
    <property type="entry name" value="MetI-like_sf"/>
</dbReference>
<keyword evidence="2 7" id="KW-0813">Transport</keyword>
<dbReference type="Gene3D" id="1.10.3720.10">
    <property type="entry name" value="MetI-like"/>
    <property type="match status" value="1"/>
</dbReference>
<feature type="transmembrane region" description="Helical" evidence="7">
    <location>
        <begin position="284"/>
        <end position="308"/>
    </location>
</feature>
<feature type="domain" description="ABC transmembrane type-1" evidence="8">
    <location>
        <begin position="86"/>
        <end position="305"/>
    </location>
</feature>
<feature type="transmembrane region" description="Helical" evidence="7">
    <location>
        <begin position="178"/>
        <end position="201"/>
    </location>
</feature>
<evidence type="ECO:0000256" key="5">
    <source>
        <dbReference type="ARBA" id="ARBA00022989"/>
    </source>
</evidence>
<keyword evidence="10" id="KW-1185">Reference proteome</keyword>
<dbReference type="InterPro" id="IPR000515">
    <property type="entry name" value="MetI-like"/>
</dbReference>
<evidence type="ECO:0000259" key="8">
    <source>
        <dbReference type="PROSITE" id="PS50928"/>
    </source>
</evidence>
<feature type="transmembrane region" description="Helical" evidence="7">
    <location>
        <begin position="28"/>
        <end position="50"/>
    </location>
</feature>
<evidence type="ECO:0000256" key="2">
    <source>
        <dbReference type="ARBA" id="ARBA00022448"/>
    </source>
</evidence>
<dbReference type="PANTHER" id="PTHR30193">
    <property type="entry name" value="ABC TRANSPORTER PERMEASE PROTEIN"/>
    <property type="match status" value="1"/>
</dbReference>
<dbReference type="PROSITE" id="PS50928">
    <property type="entry name" value="ABC_TM1"/>
    <property type="match status" value="1"/>
</dbReference>
<evidence type="ECO:0000256" key="7">
    <source>
        <dbReference type="RuleBase" id="RU363032"/>
    </source>
</evidence>
<organism evidence="9 10">
    <name type="scientific">Alicyclobacillus fodiniaquatilis</name>
    <dbReference type="NCBI Taxonomy" id="1661150"/>
    <lineage>
        <taxon>Bacteria</taxon>
        <taxon>Bacillati</taxon>
        <taxon>Bacillota</taxon>
        <taxon>Bacilli</taxon>
        <taxon>Bacillales</taxon>
        <taxon>Alicyclobacillaceae</taxon>
        <taxon>Alicyclobacillus</taxon>
    </lineage>
</organism>
<evidence type="ECO:0000256" key="4">
    <source>
        <dbReference type="ARBA" id="ARBA00022692"/>
    </source>
</evidence>
<evidence type="ECO:0000313" key="10">
    <source>
        <dbReference type="Proteomes" id="UP001597079"/>
    </source>
</evidence>
<dbReference type="EMBL" id="JBHUCX010000079">
    <property type="protein sequence ID" value="MFD1676836.1"/>
    <property type="molecule type" value="Genomic_DNA"/>
</dbReference>
<evidence type="ECO:0000256" key="3">
    <source>
        <dbReference type="ARBA" id="ARBA00022475"/>
    </source>
</evidence>
<reference evidence="10" key="1">
    <citation type="journal article" date="2019" name="Int. J. Syst. Evol. Microbiol.">
        <title>The Global Catalogue of Microorganisms (GCM) 10K type strain sequencing project: providing services to taxonomists for standard genome sequencing and annotation.</title>
        <authorList>
            <consortium name="The Broad Institute Genomics Platform"/>
            <consortium name="The Broad Institute Genome Sequencing Center for Infectious Disease"/>
            <person name="Wu L."/>
            <person name="Ma J."/>
        </authorList>
    </citation>
    <scope>NUCLEOTIDE SEQUENCE [LARGE SCALE GENOMIC DNA]</scope>
    <source>
        <strain evidence="10">CGMCC 1.12286</strain>
    </source>
</reference>
<evidence type="ECO:0000256" key="6">
    <source>
        <dbReference type="ARBA" id="ARBA00023136"/>
    </source>
</evidence>
<protein>
    <submittedName>
        <fullName evidence="9">Carbohydrate ABC transporter permease</fullName>
    </submittedName>
</protein>
<name>A0ABW4JLV9_9BACL</name>
<feature type="transmembrane region" description="Helical" evidence="7">
    <location>
        <begin position="239"/>
        <end position="258"/>
    </location>
</feature>
<dbReference type="SUPFAM" id="SSF161098">
    <property type="entry name" value="MetI-like"/>
    <property type="match status" value="1"/>
</dbReference>
<proteinExistence type="inferred from homology"/>
<dbReference type="PANTHER" id="PTHR30193:SF41">
    <property type="entry name" value="DIACETYLCHITOBIOSE UPTAKE SYSTEM PERMEASE PROTEIN NGCF"/>
    <property type="match status" value="1"/>
</dbReference>
<feature type="transmembrane region" description="Helical" evidence="7">
    <location>
        <begin position="93"/>
        <end position="117"/>
    </location>
</feature>
<gene>
    <name evidence="9" type="ORF">ACFSB2_19360</name>
</gene>
<dbReference type="Pfam" id="PF00528">
    <property type="entry name" value="BPD_transp_1"/>
    <property type="match status" value="1"/>
</dbReference>
<accession>A0ABW4JLV9</accession>
<keyword evidence="4 7" id="KW-0812">Transmembrane</keyword>
<evidence type="ECO:0000256" key="1">
    <source>
        <dbReference type="ARBA" id="ARBA00004651"/>
    </source>
</evidence>